<evidence type="ECO:0000313" key="1">
    <source>
        <dbReference type="EMBL" id="KAF3578997.1"/>
    </source>
</evidence>
<dbReference type="EMBL" id="QGKV02000649">
    <property type="protein sequence ID" value="KAF3578997.1"/>
    <property type="molecule type" value="Genomic_DNA"/>
</dbReference>
<reference evidence="1 2" key="1">
    <citation type="journal article" date="2020" name="BMC Genomics">
        <title>Intraspecific diversification of the crop wild relative Brassica cretica Lam. using demographic model selection.</title>
        <authorList>
            <person name="Kioukis A."/>
            <person name="Michalopoulou V.A."/>
            <person name="Briers L."/>
            <person name="Pirintsos S."/>
            <person name="Studholme D.J."/>
            <person name="Pavlidis P."/>
            <person name="Sarris P.F."/>
        </authorList>
    </citation>
    <scope>NUCLEOTIDE SEQUENCE [LARGE SCALE GENOMIC DNA]</scope>
    <source>
        <strain evidence="2">cv. PFS-1207/04</strain>
    </source>
</reference>
<dbReference type="Proteomes" id="UP000266723">
    <property type="component" value="Unassembled WGS sequence"/>
</dbReference>
<keyword evidence="2" id="KW-1185">Reference proteome</keyword>
<sequence length="89" mass="10134">MLGRRARTWLLSSDKRLSTFATFHSLVSLVSRSDTMRSMSFRDIGPKDLIFSSGLIHESFHTEVDSPSPIAFPRRLSSRFLPSRIPLQP</sequence>
<organism evidence="1 2">
    <name type="scientific">Brassica cretica</name>
    <name type="common">Mustard</name>
    <dbReference type="NCBI Taxonomy" id="69181"/>
    <lineage>
        <taxon>Eukaryota</taxon>
        <taxon>Viridiplantae</taxon>
        <taxon>Streptophyta</taxon>
        <taxon>Embryophyta</taxon>
        <taxon>Tracheophyta</taxon>
        <taxon>Spermatophyta</taxon>
        <taxon>Magnoliopsida</taxon>
        <taxon>eudicotyledons</taxon>
        <taxon>Gunneridae</taxon>
        <taxon>Pentapetalae</taxon>
        <taxon>rosids</taxon>
        <taxon>malvids</taxon>
        <taxon>Brassicales</taxon>
        <taxon>Brassicaceae</taxon>
        <taxon>Brassiceae</taxon>
        <taxon>Brassica</taxon>
    </lineage>
</organism>
<accession>A0ABQ7DN13</accession>
<comment type="caution">
    <text evidence="1">The sequence shown here is derived from an EMBL/GenBank/DDBJ whole genome shotgun (WGS) entry which is preliminary data.</text>
</comment>
<protein>
    <submittedName>
        <fullName evidence="1">Uncharacterized protein</fullName>
    </submittedName>
</protein>
<gene>
    <name evidence="1" type="ORF">DY000_02029629</name>
</gene>
<proteinExistence type="predicted"/>
<name>A0ABQ7DN13_BRACR</name>
<evidence type="ECO:0000313" key="2">
    <source>
        <dbReference type="Proteomes" id="UP000266723"/>
    </source>
</evidence>